<name>A0ABN7K984_9BACT</name>
<accession>A0ABN7K984</accession>
<comment type="caution">
    <text evidence="2">The sequence shown here is derived from an EMBL/GenBank/DDBJ whole genome shotgun (WGS) entry which is preliminary data.</text>
</comment>
<sequence>MKILHATDLHYNAVWFEYLKSVEACFEAICISGDLLDECSDVSLYDQILDIKAWLGKFSKPVFVCSGNHDISLLYEEGWINEMANVYGDDSIITLNGVCFGCVPYVGASLDKFSECDVLLAHVPPYKTPVSRDIKSGRDYGDKSLFSAVDEGAINPKVLLCGHIHEPKANVCKLKNTTIYNPGCEFGKSTPKICEVVV</sequence>
<evidence type="ECO:0000313" key="3">
    <source>
        <dbReference type="Proteomes" id="UP000789359"/>
    </source>
</evidence>
<reference evidence="2 3" key="1">
    <citation type="submission" date="2020-11" db="EMBL/GenBank/DDBJ databases">
        <authorList>
            <person name="Peeters C."/>
        </authorList>
    </citation>
    <scope>NUCLEOTIDE SEQUENCE [LARGE SCALE GENOMIC DNA]</scope>
    <source>
        <strain evidence="2 3">LMG 8286</strain>
    </source>
</reference>
<gene>
    <name evidence="2" type="ORF">LMG8286_01622</name>
</gene>
<dbReference type="Gene3D" id="3.60.21.10">
    <property type="match status" value="2"/>
</dbReference>
<keyword evidence="3" id="KW-1185">Reference proteome</keyword>
<dbReference type="InterPro" id="IPR029052">
    <property type="entry name" value="Metallo-depent_PP-like"/>
</dbReference>
<dbReference type="RefSeq" id="WP_230057363.1">
    <property type="nucleotide sequence ID" value="NZ_CAJHOE010000005.1"/>
</dbReference>
<dbReference type="EMBL" id="CAJHOE010000005">
    <property type="protein sequence ID" value="CAD7289037.1"/>
    <property type="molecule type" value="Genomic_DNA"/>
</dbReference>
<dbReference type="Proteomes" id="UP000789359">
    <property type="component" value="Unassembled WGS sequence"/>
</dbReference>
<evidence type="ECO:0000313" key="2">
    <source>
        <dbReference type="EMBL" id="CAD7289037.1"/>
    </source>
</evidence>
<protein>
    <recommendedName>
        <fullName evidence="1">Calcineurin-like phosphoesterase domain-containing protein</fullName>
    </recommendedName>
</protein>
<proteinExistence type="predicted"/>
<evidence type="ECO:0000259" key="1">
    <source>
        <dbReference type="Pfam" id="PF00149"/>
    </source>
</evidence>
<organism evidence="2 3">
    <name type="scientific">Campylobacter suis</name>
    <dbReference type="NCBI Taxonomy" id="2790657"/>
    <lineage>
        <taxon>Bacteria</taxon>
        <taxon>Pseudomonadati</taxon>
        <taxon>Campylobacterota</taxon>
        <taxon>Epsilonproteobacteria</taxon>
        <taxon>Campylobacterales</taxon>
        <taxon>Campylobacteraceae</taxon>
        <taxon>Campylobacter</taxon>
    </lineage>
</organism>
<dbReference type="InterPro" id="IPR004843">
    <property type="entry name" value="Calcineurin-like_PHP"/>
</dbReference>
<dbReference type="Pfam" id="PF00149">
    <property type="entry name" value="Metallophos"/>
    <property type="match status" value="1"/>
</dbReference>
<dbReference type="SUPFAM" id="SSF56300">
    <property type="entry name" value="Metallo-dependent phosphatases"/>
    <property type="match status" value="1"/>
</dbReference>
<feature type="domain" description="Calcineurin-like phosphoesterase" evidence="1">
    <location>
        <begin position="1"/>
        <end position="167"/>
    </location>
</feature>